<feature type="region of interest" description="Disordered" evidence="3">
    <location>
        <begin position="1"/>
        <end position="32"/>
    </location>
</feature>
<organism evidence="4 5">
    <name type="scientific">Ditylenchus dipsaci</name>
    <dbReference type="NCBI Taxonomy" id="166011"/>
    <lineage>
        <taxon>Eukaryota</taxon>
        <taxon>Metazoa</taxon>
        <taxon>Ecdysozoa</taxon>
        <taxon>Nematoda</taxon>
        <taxon>Chromadorea</taxon>
        <taxon>Rhabditida</taxon>
        <taxon>Tylenchina</taxon>
        <taxon>Tylenchomorpha</taxon>
        <taxon>Sphaerularioidea</taxon>
        <taxon>Anguinidae</taxon>
        <taxon>Anguininae</taxon>
        <taxon>Ditylenchus</taxon>
    </lineage>
</organism>
<dbReference type="Proteomes" id="UP000887574">
    <property type="component" value="Unplaced"/>
</dbReference>
<dbReference type="PANTHER" id="PTHR16017:SF0">
    <property type="entry name" value="WD REPEAT-CONTAINING PROTEIN 70"/>
    <property type="match status" value="1"/>
</dbReference>
<dbReference type="WBParaSite" id="jg16261">
    <property type="protein sequence ID" value="jg16261"/>
    <property type="gene ID" value="jg16261"/>
</dbReference>
<evidence type="ECO:0000256" key="1">
    <source>
        <dbReference type="ARBA" id="ARBA00022574"/>
    </source>
</evidence>
<feature type="compositionally biased region" description="Acidic residues" evidence="3">
    <location>
        <begin position="89"/>
        <end position="100"/>
    </location>
</feature>
<accession>A0A915D763</accession>
<keyword evidence="2" id="KW-0677">Repeat</keyword>
<proteinExistence type="predicted"/>
<feature type="region of interest" description="Disordered" evidence="3">
    <location>
        <begin position="83"/>
        <end position="110"/>
    </location>
</feature>
<dbReference type="GO" id="GO:0005634">
    <property type="term" value="C:nucleus"/>
    <property type="evidence" value="ECO:0007669"/>
    <property type="project" value="TreeGrafter"/>
</dbReference>
<name>A0A915D763_9BILA</name>
<evidence type="ECO:0000313" key="4">
    <source>
        <dbReference type="Proteomes" id="UP000887574"/>
    </source>
</evidence>
<keyword evidence="4" id="KW-1185">Reference proteome</keyword>
<evidence type="ECO:0000313" key="5">
    <source>
        <dbReference type="WBParaSite" id="jg16261"/>
    </source>
</evidence>
<dbReference type="InterPro" id="IPR051858">
    <property type="entry name" value="WD_repeat_GAD-1"/>
</dbReference>
<keyword evidence="1" id="KW-0853">WD repeat</keyword>
<sequence length="110" mass="12400">MQNNTKRPQFRKPAEMPMSGPSAGGRLAQSGGTLHSYIAQQLGTSKNKDFLEDEDVRASILKHAEEAEKNPMYVAKAYMKTQPKPIFQEQDEEENEEDDEPVSKCLNLDD</sequence>
<reference evidence="5" key="1">
    <citation type="submission" date="2022-11" db="UniProtKB">
        <authorList>
            <consortium name="WormBaseParasite"/>
        </authorList>
    </citation>
    <scope>IDENTIFICATION</scope>
</reference>
<evidence type="ECO:0000256" key="3">
    <source>
        <dbReference type="SAM" id="MobiDB-lite"/>
    </source>
</evidence>
<dbReference type="GO" id="GO:0035861">
    <property type="term" value="C:site of double-strand break"/>
    <property type="evidence" value="ECO:0007669"/>
    <property type="project" value="TreeGrafter"/>
</dbReference>
<protein>
    <submittedName>
        <fullName evidence="5">Uncharacterized protein</fullName>
    </submittedName>
</protein>
<evidence type="ECO:0000256" key="2">
    <source>
        <dbReference type="ARBA" id="ARBA00022737"/>
    </source>
</evidence>
<dbReference type="AlphaFoldDB" id="A0A915D763"/>
<dbReference type="PANTHER" id="PTHR16017">
    <property type="entry name" value="GASTRULATION DEFECTIVE PROTEIN 1-RELATED"/>
    <property type="match status" value="1"/>
</dbReference>